<reference evidence="2 3" key="1">
    <citation type="submission" date="2022-12" db="EMBL/GenBank/DDBJ databases">
        <title>Chromosome-scale assembly of the Ensete ventricosum genome.</title>
        <authorList>
            <person name="Dussert Y."/>
            <person name="Stocks J."/>
            <person name="Wendawek A."/>
            <person name="Woldeyes F."/>
            <person name="Nichols R.A."/>
            <person name="Borrell J.S."/>
        </authorList>
    </citation>
    <scope>NUCLEOTIDE SEQUENCE [LARGE SCALE GENOMIC DNA]</scope>
    <source>
        <strain evidence="3">cv. Maze</strain>
        <tissue evidence="2">Seeds</tissue>
    </source>
</reference>
<feature type="region of interest" description="Disordered" evidence="1">
    <location>
        <begin position="41"/>
        <end position="68"/>
    </location>
</feature>
<dbReference type="Proteomes" id="UP001222027">
    <property type="component" value="Unassembled WGS sequence"/>
</dbReference>
<dbReference type="AlphaFoldDB" id="A0AAV8RN37"/>
<sequence length="244" mass="27630">MKGSSRGEERRNEGFARADLWGLEVRQRQVDMASQTPAVIQNENLPFHGGKGVNGVKADISKPARVGRQDRKALRDLSKTGKPALSCASKAPTLKDKSGLRAPELTKVGSKSNCLTEEELKRCQEWAKQGIEQIHFSGNDSQKLQQEKDEERVNKKVKKVLAALRDWTDMSYNFAIPSKEVASDLEDIIKMELVPEELPRRITRFTKLGDEEFDDLLTNQDFPFLDRTFELKLKEDYGSDISSF</sequence>
<evidence type="ECO:0000256" key="1">
    <source>
        <dbReference type="SAM" id="MobiDB-lite"/>
    </source>
</evidence>
<name>A0AAV8RN37_ENSVE</name>
<keyword evidence="3" id="KW-1185">Reference proteome</keyword>
<proteinExistence type="predicted"/>
<accession>A0AAV8RN37</accession>
<dbReference type="EMBL" id="JAQQAF010000002">
    <property type="protein sequence ID" value="KAJ8504095.1"/>
    <property type="molecule type" value="Genomic_DNA"/>
</dbReference>
<protein>
    <submittedName>
        <fullName evidence="2">Uncharacterized protein</fullName>
    </submittedName>
</protein>
<evidence type="ECO:0000313" key="2">
    <source>
        <dbReference type="EMBL" id="KAJ8504095.1"/>
    </source>
</evidence>
<organism evidence="2 3">
    <name type="scientific">Ensete ventricosum</name>
    <name type="common">Abyssinian banana</name>
    <name type="synonym">Musa ensete</name>
    <dbReference type="NCBI Taxonomy" id="4639"/>
    <lineage>
        <taxon>Eukaryota</taxon>
        <taxon>Viridiplantae</taxon>
        <taxon>Streptophyta</taxon>
        <taxon>Embryophyta</taxon>
        <taxon>Tracheophyta</taxon>
        <taxon>Spermatophyta</taxon>
        <taxon>Magnoliopsida</taxon>
        <taxon>Liliopsida</taxon>
        <taxon>Zingiberales</taxon>
        <taxon>Musaceae</taxon>
        <taxon>Ensete</taxon>
    </lineage>
</organism>
<gene>
    <name evidence="2" type="ORF">OPV22_004981</name>
</gene>
<comment type="caution">
    <text evidence="2">The sequence shown here is derived from an EMBL/GenBank/DDBJ whole genome shotgun (WGS) entry which is preliminary data.</text>
</comment>
<feature type="compositionally biased region" description="Basic and acidic residues" evidence="1">
    <location>
        <begin position="59"/>
        <end position="68"/>
    </location>
</feature>
<evidence type="ECO:0000313" key="3">
    <source>
        <dbReference type="Proteomes" id="UP001222027"/>
    </source>
</evidence>